<protein>
    <submittedName>
        <fullName evidence="2">Uncharacterized protein</fullName>
    </submittedName>
</protein>
<sequence length="94" mass="10454">MYIVDVVLVVELVSLITTANRRRRGQSAGQIGRVALGAYVVLGVMAAGFTVWTWVQVFTSNNAWRAMLVAGVFAVALTYVYWLVLGKHVWRLAR</sequence>
<keyword evidence="1" id="KW-0472">Membrane</keyword>
<keyword evidence="1" id="KW-1133">Transmembrane helix</keyword>
<evidence type="ECO:0000313" key="3">
    <source>
        <dbReference type="Proteomes" id="UP000051922"/>
    </source>
</evidence>
<feature type="transmembrane region" description="Helical" evidence="1">
    <location>
        <begin position="31"/>
        <end position="54"/>
    </location>
</feature>
<dbReference type="AlphaFoldDB" id="A0A0R1U0P1"/>
<dbReference type="Proteomes" id="UP000051922">
    <property type="component" value="Unassembled WGS sequence"/>
</dbReference>
<dbReference type="EMBL" id="AZFJ01000037">
    <property type="protein sequence ID" value="KRL86870.1"/>
    <property type="molecule type" value="Genomic_DNA"/>
</dbReference>
<keyword evidence="3" id="KW-1185">Reference proteome</keyword>
<keyword evidence="1" id="KW-0812">Transmembrane</keyword>
<feature type="transmembrane region" description="Helical" evidence="1">
    <location>
        <begin position="66"/>
        <end position="85"/>
    </location>
</feature>
<accession>A0A0R1U0P1</accession>
<evidence type="ECO:0000256" key="1">
    <source>
        <dbReference type="SAM" id="Phobius"/>
    </source>
</evidence>
<dbReference type="STRING" id="1423783.FC50_GL000518"/>
<proteinExistence type="predicted"/>
<dbReference type="PATRIC" id="fig|1423783.4.peg.536"/>
<name>A0A0R1U0P1_9LACO</name>
<organism evidence="2 3">
    <name type="scientific">Lacticaseibacillus pantheris DSM 15945 = JCM 12539 = NBRC 106106</name>
    <dbReference type="NCBI Taxonomy" id="1423783"/>
    <lineage>
        <taxon>Bacteria</taxon>
        <taxon>Bacillati</taxon>
        <taxon>Bacillota</taxon>
        <taxon>Bacilli</taxon>
        <taxon>Lactobacillales</taxon>
        <taxon>Lactobacillaceae</taxon>
        <taxon>Lacticaseibacillus</taxon>
    </lineage>
</organism>
<reference evidence="2 3" key="1">
    <citation type="journal article" date="2015" name="Genome Announc.">
        <title>Expanding the biotechnology potential of lactobacilli through comparative genomics of 213 strains and associated genera.</title>
        <authorList>
            <person name="Sun Z."/>
            <person name="Harris H.M."/>
            <person name="McCann A."/>
            <person name="Guo C."/>
            <person name="Argimon S."/>
            <person name="Zhang W."/>
            <person name="Yang X."/>
            <person name="Jeffery I.B."/>
            <person name="Cooney J.C."/>
            <person name="Kagawa T.F."/>
            <person name="Liu W."/>
            <person name="Song Y."/>
            <person name="Salvetti E."/>
            <person name="Wrobel A."/>
            <person name="Rasinkangas P."/>
            <person name="Parkhill J."/>
            <person name="Rea M.C."/>
            <person name="O'Sullivan O."/>
            <person name="Ritari J."/>
            <person name="Douillard F.P."/>
            <person name="Paul Ross R."/>
            <person name="Yang R."/>
            <person name="Briner A.E."/>
            <person name="Felis G.E."/>
            <person name="de Vos W.M."/>
            <person name="Barrangou R."/>
            <person name="Klaenhammer T.R."/>
            <person name="Caufield P.W."/>
            <person name="Cui Y."/>
            <person name="Zhang H."/>
            <person name="O'Toole P.W."/>
        </authorList>
    </citation>
    <scope>NUCLEOTIDE SEQUENCE [LARGE SCALE GENOMIC DNA]</scope>
    <source>
        <strain evidence="2 3">DSM 15945</strain>
    </source>
</reference>
<gene>
    <name evidence="2" type="ORF">FC50_GL000518</name>
</gene>
<evidence type="ECO:0000313" key="2">
    <source>
        <dbReference type="EMBL" id="KRL86870.1"/>
    </source>
</evidence>
<comment type="caution">
    <text evidence="2">The sequence shown here is derived from an EMBL/GenBank/DDBJ whole genome shotgun (WGS) entry which is preliminary data.</text>
</comment>